<dbReference type="EMBL" id="JAIWYP010000001">
    <property type="protein sequence ID" value="KAH3876848.1"/>
    <property type="molecule type" value="Genomic_DNA"/>
</dbReference>
<comment type="caution">
    <text evidence="1">The sequence shown here is derived from an EMBL/GenBank/DDBJ whole genome shotgun (WGS) entry which is preliminary data.</text>
</comment>
<evidence type="ECO:0000313" key="1">
    <source>
        <dbReference type="EMBL" id="KAH3876848.1"/>
    </source>
</evidence>
<proteinExistence type="predicted"/>
<name>A0A9D4MHW1_DREPO</name>
<dbReference type="Proteomes" id="UP000828390">
    <property type="component" value="Unassembled WGS sequence"/>
</dbReference>
<reference evidence="1" key="1">
    <citation type="journal article" date="2019" name="bioRxiv">
        <title>The Genome of the Zebra Mussel, Dreissena polymorpha: A Resource for Invasive Species Research.</title>
        <authorList>
            <person name="McCartney M.A."/>
            <person name="Auch B."/>
            <person name="Kono T."/>
            <person name="Mallez S."/>
            <person name="Zhang Y."/>
            <person name="Obille A."/>
            <person name="Becker A."/>
            <person name="Abrahante J.E."/>
            <person name="Garbe J."/>
            <person name="Badalamenti J.P."/>
            <person name="Herman A."/>
            <person name="Mangelson H."/>
            <person name="Liachko I."/>
            <person name="Sullivan S."/>
            <person name="Sone E.D."/>
            <person name="Koren S."/>
            <person name="Silverstein K.A.T."/>
            <person name="Beckman K.B."/>
            <person name="Gohl D.M."/>
        </authorList>
    </citation>
    <scope>NUCLEOTIDE SEQUENCE</scope>
    <source>
        <strain evidence="1">Duluth1</strain>
        <tissue evidence="1">Whole animal</tissue>
    </source>
</reference>
<reference evidence="1" key="2">
    <citation type="submission" date="2020-11" db="EMBL/GenBank/DDBJ databases">
        <authorList>
            <person name="McCartney M.A."/>
            <person name="Auch B."/>
            <person name="Kono T."/>
            <person name="Mallez S."/>
            <person name="Becker A."/>
            <person name="Gohl D.M."/>
            <person name="Silverstein K.A.T."/>
            <person name="Koren S."/>
            <person name="Bechman K.B."/>
            <person name="Herman A."/>
            <person name="Abrahante J.E."/>
            <person name="Garbe J."/>
        </authorList>
    </citation>
    <scope>NUCLEOTIDE SEQUENCE</scope>
    <source>
        <strain evidence="1">Duluth1</strain>
        <tissue evidence="1">Whole animal</tissue>
    </source>
</reference>
<keyword evidence="2" id="KW-1185">Reference proteome</keyword>
<evidence type="ECO:0000313" key="2">
    <source>
        <dbReference type="Proteomes" id="UP000828390"/>
    </source>
</evidence>
<protein>
    <submittedName>
        <fullName evidence="1">Uncharacterized protein</fullName>
    </submittedName>
</protein>
<organism evidence="1 2">
    <name type="scientific">Dreissena polymorpha</name>
    <name type="common">Zebra mussel</name>
    <name type="synonym">Mytilus polymorpha</name>
    <dbReference type="NCBI Taxonomy" id="45954"/>
    <lineage>
        <taxon>Eukaryota</taxon>
        <taxon>Metazoa</taxon>
        <taxon>Spiralia</taxon>
        <taxon>Lophotrochozoa</taxon>
        <taxon>Mollusca</taxon>
        <taxon>Bivalvia</taxon>
        <taxon>Autobranchia</taxon>
        <taxon>Heteroconchia</taxon>
        <taxon>Euheterodonta</taxon>
        <taxon>Imparidentia</taxon>
        <taxon>Neoheterodontei</taxon>
        <taxon>Myida</taxon>
        <taxon>Dreissenoidea</taxon>
        <taxon>Dreissenidae</taxon>
        <taxon>Dreissena</taxon>
    </lineage>
</organism>
<dbReference type="AlphaFoldDB" id="A0A9D4MHW1"/>
<gene>
    <name evidence="1" type="ORF">DPMN_000699</name>
</gene>
<sequence length="160" mass="18566">MERRQSYLWMECMEMIGSKLDGKDFKCFHFGCKTEGTTIPRLQSDFDMLTSHNKVNVMRVLGDWLTVLINVLMLRDDITTPQQYLLQVFRTDTPEPVTNLFVRKDSGGILVSAERWKQRLEHIMQDQGEATKNGPSVSDIAKWDLVQAFHVQKPLPEIQH</sequence>
<accession>A0A9D4MHW1</accession>